<keyword evidence="8 10" id="KW-0472">Membrane</keyword>
<evidence type="ECO:0000256" key="10">
    <source>
        <dbReference type="PIRNR" id="PIRNR037941"/>
    </source>
</evidence>
<evidence type="ECO:0000256" key="12">
    <source>
        <dbReference type="SAM" id="Phobius"/>
    </source>
</evidence>
<dbReference type="FunFam" id="2.40.10.10:FF:000003">
    <property type="entry name" value="Transmembrane serine protease 3"/>
    <property type="match status" value="1"/>
</dbReference>
<dbReference type="PRINTS" id="PR00722">
    <property type="entry name" value="CHYMOTRYPSIN"/>
</dbReference>
<keyword evidence="6" id="KW-0735">Signal-anchor</keyword>
<feature type="domain" description="Peptidase S1" evidence="14">
    <location>
        <begin position="192"/>
        <end position="422"/>
    </location>
</feature>
<keyword evidence="9" id="KW-1015">Disulfide bond</keyword>
<dbReference type="Ensembl" id="ENSOANT00000020213.2">
    <property type="protein sequence ID" value="ENSOANP00000020210.2"/>
    <property type="gene ID" value="ENSOANG00000012771.4"/>
</dbReference>
<evidence type="ECO:0000313" key="16">
    <source>
        <dbReference type="Proteomes" id="UP000002279"/>
    </source>
</evidence>
<evidence type="ECO:0000256" key="2">
    <source>
        <dbReference type="ARBA" id="ARBA00022670"/>
    </source>
</evidence>
<evidence type="ECO:0000256" key="7">
    <source>
        <dbReference type="ARBA" id="ARBA00022989"/>
    </source>
</evidence>
<dbReference type="Gene3D" id="2.40.10.10">
    <property type="entry name" value="Trypsin-like serine proteases"/>
    <property type="match status" value="2"/>
</dbReference>
<dbReference type="GO" id="GO:0008236">
    <property type="term" value="F:serine-type peptidase activity"/>
    <property type="evidence" value="ECO:0000318"/>
    <property type="project" value="GO_Central"/>
</dbReference>
<dbReference type="PANTHER" id="PTHR24252:SF17">
    <property type="entry name" value="SUPPRESSOR OF TUMORIGENICITY 14 PROTEIN HOMOLOG-RELATED"/>
    <property type="match status" value="1"/>
</dbReference>
<keyword evidence="2 10" id="KW-0645">Protease</keyword>
<organism evidence="15 16">
    <name type="scientific">Ornithorhynchus anatinus</name>
    <name type="common">Duckbill platypus</name>
    <dbReference type="NCBI Taxonomy" id="9258"/>
    <lineage>
        <taxon>Eukaryota</taxon>
        <taxon>Metazoa</taxon>
        <taxon>Chordata</taxon>
        <taxon>Craniata</taxon>
        <taxon>Vertebrata</taxon>
        <taxon>Euteleostomi</taxon>
        <taxon>Mammalia</taxon>
        <taxon>Monotremata</taxon>
        <taxon>Ornithorhynchidae</taxon>
        <taxon>Ornithorhynchus</taxon>
    </lineage>
</organism>
<reference evidence="15" key="2">
    <citation type="submission" date="2025-08" db="UniProtKB">
        <authorList>
            <consortium name="Ensembl"/>
        </authorList>
    </citation>
    <scope>IDENTIFICATION</scope>
    <source>
        <strain evidence="15">Glennie</strain>
    </source>
</reference>
<dbReference type="Pfam" id="PF01390">
    <property type="entry name" value="SEA"/>
    <property type="match status" value="1"/>
</dbReference>
<dbReference type="InterPro" id="IPR009003">
    <property type="entry name" value="Peptidase_S1_PA"/>
</dbReference>
<keyword evidence="5 10" id="KW-0720">Serine protease</keyword>
<feature type="active site" description="Charge relay system" evidence="11">
    <location>
        <position position="232"/>
    </location>
</feature>
<dbReference type="InterPro" id="IPR017329">
    <property type="entry name" value="Pept_S1A_HAT/DESC1"/>
</dbReference>
<evidence type="ECO:0000313" key="15">
    <source>
        <dbReference type="Ensembl" id="ENSOANP00000020210.2"/>
    </source>
</evidence>
<dbReference type="PROSITE" id="PS00134">
    <property type="entry name" value="TRYPSIN_HIS"/>
    <property type="match status" value="1"/>
</dbReference>
<gene>
    <name evidence="15" type="primary">TMPRSS11E</name>
</gene>
<evidence type="ECO:0000256" key="8">
    <source>
        <dbReference type="ARBA" id="ARBA00023136"/>
    </source>
</evidence>
<dbReference type="InterPro" id="IPR043504">
    <property type="entry name" value="Peptidase_S1_PA_chymotrypsin"/>
</dbReference>
<evidence type="ECO:0000256" key="4">
    <source>
        <dbReference type="ARBA" id="ARBA00022801"/>
    </source>
</evidence>
<sequence>MFQQTTVPVRKRRTQIEPWVIGFIAFTSLIVLAVCIGLIVHYVRYNQKKPYNYISTLKFSSHQRYPDFGKEGTQNYTKMSQAIETLVSKAFLSSSLRRQYVKSQVIQFSSAEAGVMAHMLMDFRFPSTTSPQAAKKIVTHVLSTKLKANTLTPKVDPNSVNLTGINKKQSDDYLNSCCGTRRSKTTGDGLRIIGGTPAEEGEWPWQASLQYNGIHRCGATLINGSWLVSAAHCFRTYTEPSQWTVSFGVTVKPGMERRTLKKIIVHENYRYPAHDFDISLAQLSTPVPYSNAVHRVCLPDASRTLKNGDAMFVTGFGARENDGMSQNALWQVQVNYIDSDICNEPQIYNNAISPGMLCAGFLEGKRDACQGDSGGPLVSSDVRNIWYLMGIVSWGDECAQPNKPGVYTRVTAYRDWIASKTGL</sequence>
<dbReference type="SUPFAM" id="SSF50494">
    <property type="entry name" value="Trypsin-like serine proteases"/>
    <property type="match status" value="1"/>
</dbReference>
<dbReference type="STRING" id="9258.ENSOANP00000020210"/>
<dbReference type="SUPFAM" id="SSF82671">
    <property type="entry name" value="SEA domain"/>
    <property type="match status" value="1"/>
</dbReference>
<evidence type="ECO:0000256" key="5">
    <source>
        <dbReference type="ARBA" id="ARBA00022825"/>
    </source>
</evidence>
<evidence type="ECO:0000256" key="6">
    <source>
        <dbReference type="ARBA" id="ARBA00022968"/>
    </source>
</evidence>
<accession>F7AYC5</accession>
<dbReference type="PROSITE" id="PS50240">
    <property type="entry name" value="TRYPSIN_DOM"/>
    <property type="match status" value="1"/>
</dbReference>
<dbReference type="InterPro" id="IPR033116">
    <property type="entry name" value="TRYPSIN_SER"/>
</dbReference>
<dbReference type="GO" id="GO:0005886">
    <property type="term" value="C:plasma membrane"/>
    <property type="evidence" value="ECO:0000318"/>
    <property type="project" value="GO_Central"/>
</dbReference>
<dbReference type="PROSITE" id="PS50024">
    <property type="entry name" value="SEA"/>
    <property type="match status" value="1"/>
</dbReference>
<dbReference type="Bgee" id="ENSOANG00000012771">
    <property type="expression patterns" value="Expressed in liver and 2 other cell types or tissues"/>
</dbReference>
<dbReference type="Proteomes" id="UP000002279">
    <property type="component" value="Chromosome 10"/>
</dbReference>
<dbReference type="InterPro" id="IPR036364">
    <property type="entry name" value="SEA_dom_sf"/>
</dbReference>
<dbReference type="Gene3D" id="3.30.70.960">
    <property type="entry name" value="SEA domain"/>
    <property type="match status" value="1"/>
</dbReference>
<keyword evidence="16" id="KW-1185">Reference proteome</keyword>
<protein>
    <recommendedName>
        <fullName evidence="10">Transmembrane protease serine</fullName>
        <ecNumber evidence="10">3.4.21.-</ecNumber>
    </recommendedName>
</protein>
<dbReference type="Pfam" id="PF00089">
    <property type="entry name" value="Trypsin"/>
    <property type="match status" value="1"/>
</dbReference>
<dbReference type="SMART" id="SM00020">
    <property type="entry name" value="Tryp_SPc"/>
    <property type="match status" value="1"/>
</dbReference>
<feature type="domain" description="SEA" evidence="13">
    <location>
        <begin position="49"/>
        <end position="167"/>
    </location>
</feature>
<dbReference type="eggNOG" id="KOG3627">
    <property type="taxonomic scope" value="Eukaryota"/>
</dbReference>
<feature type="active site" description="Charge relay system" evidence="11">
    <location>
        <position position="373"/>
    </location>
</feature>
<keyword evidence="3 12" id="KW-0812">Transmembrane</keyword>
<dbReference type="InParanoid" id="F7AYC5"/>
<evidence type="ECO:0000256" key="3">
    <source>
        <dbReference type="ARBA" id="ARBA00022692"/>
    </source>
</evidence>
<keyword evidence="7 12" id="KW-1133">Transmembrane helix</keyword>
<dbReference type="GO" id="GO:0006508">
    <property type="term" value="P:proteolysis"/>
    <property type="evidence" value="ECO:0007669"/>
    <property type="project" value="UniProtKB-KW"/>
</dbReference>
<dbReference type="GO" id="GO:0050890">
    <property type="term" value="P:cognition"/>
    <property type="evidence" value="ECO:0007669"/>
    <property type="project" value="Ensembl"/>
</dbReference>
<dbReference type="AlphaFoldDB" id="F7AYC5"/>
<dbReference type="InterPro" id="IPR001314">
    <property type="entry name" value="Peptidase_S1A"/>
</dbReference>
<dbReference type="GeneTree" id="ENSGT00940000161786"/>
<reference evidence="15" key="3">
    <citation type="submission" date="2025-09" db="UniProtKB">
        <authorList>
            <consortium name="Ensembl"/>
        </authorList>
    </citation>
    <scope>IDENTIFICATION</scope>
    <source>
        <strain evidence="15">Glennie</strain>
    </source>
</reference>
<comment type="similarity">
    <text evidence="10">Belongs to the peptidase S1 family.</text>
</comment>
<reference evidence="15 16" key="1">
    <citation type="journal article" date="2008" name="Nature">
        <title>Genome analysis of the platypus reveals unique signatures of evolution.</title>
        <authorList>
            <person name="Warren W.C."/>
            <person name="Hillier L.W."/>
            <person name="Marshall Graves J.A."/>
            <person name="Birney E."/>
            <person name="Ponting C.P."/>
            <person name="Grutzner F."/>
            <person name="Belov K."/>
            <person name="Miller W."/>
            <person name="Clarke L."/>
            <person name="Chinwalla A.T."/>
            <person name="Yang S.P."/>
            <person name="Heger A."/>
            <person name="Locke D.P."/>
            <person name="Miethke P."/>
            <person name="Waters P.D."/>
            <person name="Veyrunes F."/>
            <person name="Fulton L."/>
            <person name="Fulton B."/>
            <person name="Graves T."/>
            <person name="Wallis J."/>
            <person name="Puente X.S."/>
            <person name="Lopez-Otin C."/>
            <person name="Ordonez G.R."/>
            <person name="Eichler E.E."/>
            <person name="Chen L."/>
            <person name="Cheng Z."/>
            <person name="Deakin J.E."/>
            <person name="Alsop A."/>
            <person name="Thompson K."/>
            <person name="Kirby P."/>
            <person name="Papenfuss A.T."/>
            <person name="Wakefield M.J."/>
            <person name="Olender T."/>
            <person name="Lancet D."/>
            <person name="Huttley G.A."/>
            <person name="Smit A.F."/>
            <person name="Pask A."/>
            <person name="Temple-Smith P."/>
            <person name="Batzer M.A."/>
            <person name="Walker J.A."/>
            <person name="Konkel M.K."/>
            <person name="Harris R.S."/>
            <person name="Whittington C.M."/>
            <person name="Wong E.S."/>
            <person name="Gemmell N.J."/>
            <person name="Buschiazzo E."/>
            <person name="Vargas Jentzsch I.M."/>
            <person name="Merkel A."/>
            <person name="Schmitz J."/>
            <person name="Zemann A."/>
            <person name="Churakov G."/>
            <person name="Kriegs J.O."/>
            <person name="Brosius J."/>
            <person name="Murchison E.P."/>
            <person name="Sachidanandam R."/>
            <person name="Smith C."/>
            <person name="Hannon G.J."/>
            <person name="Tsend-Ayush E."/>
            <person name="McMillan D."/>
            <person name="Attenborough R."/>
            <person name="Rens W."/>
            <person name="Ferguson-Smith M."/>
            <person name="Lefevre C.M."/>
            <person name="Sharp J.A."/>
            <person name="Nicholas K.R."/>
            <person name="Ray D.A."/>
            <person name="Kube M."/>
            <person name="Reinhardt R."/>
            <person name="Pringle T.H."/>
            <person name="Taylor J."/>
            <person name="Jones R.C."/>
            <person name="Nixon B."/>
            <person name="Dacheux J.L."/>
            <person name="Niwa H."/>
            <person name="Sekita Y."/>
            <person name="Huang X."/>
            <person name="Stark A."/>
            <person name="Kheradpour P."/>
            <person name="Kellis M."/>
            <person name="Flicek P."/>
            <person name="Chen Y."/>
            <person name="Webber C."/>
            <person name="Hardison R."/>
            <person name="Nelson J."/>
            <person name="Hallsworth-Pepin K."/>
            <person name="Delehaunty K."/>
            <person name="Markovic C."/>
            <person name="Minx P."/>
            <person name="Feng Y."/>
            <person name="Kremitzki C."/>
            <person name="Mitreva M."/>
            <person name="Glasscock J."/>
            <person name="Wylie T."/>
            <person name="Wohldmann P."/>
            <person name="Thiru P."/>
            <person name="Nhan M.N."/>
            <person name="Pohl C.S."/>
            <person name="Smith S.M."/>
            <person name="Hou S."/>
            <person name="Nefedov M."/>
            <person name="de Jong P.J."/>
            <person name="Renfree M.B."/>
            <person name="Mardis E.R."/>
            <person name="Wilson R.K."/>
        </authorList>
    </citation>
    <scope>NUCLEOTIDE SEQUENCE [LARGE SCALE GENOMIC DNA]</scope>
    <source>
        <strain evidence="15 16">Glennie</strain>
    </source>
</reference>
<feature type="active site" description="Charge relay system" evidence="11">
    <location>
        <position position="277"/>
    </location>
</feature>
<dbReference type="GO" id="GO:0004252">
    <property type="term" value="F:serine-type endopeptidase activity"/>
    <property type="evidence" value="ECO:0007669"/>
    <property type="project" value="UniProtKB-UniRule"/>
</dbReference>
<evidence type="ECO:0000259" key="13">
    <source>
        <dbReference type="PROSITE" id="PS50024"/>
    </source>
</evidence>
<dbReference type="EC" id="3.4.21.-" evidence="10"/>
<dbReference type="PIRSF" id="PIRSF037941">
    <property type="entry name" value="TMPRSS11ABCDE"/>
    <property type="match status" value="1"/>
</dbReference>
<evidence type="ECO:0000256" key="1">
    <source>
        <dbReference type="ARBA" id="ARBA00004606"/>
    </source>
</evidence>
<dbReference type="MEROPS" id="S01.021"/>
<dbReference type="InterPro" id="IPR018114">
    <property type="entry name" value="TRYPSIN_HIS"/>
</dbReference>
<feature type="transmembrane region" description="Helical" evidence="12">
    <location>
        <begin position="20"/>
        <end position="43"/>
    </location>
</feature>
<keyword evidence="4 10" id="KW-0378">Hydrolase</keyword>
<dbReference type="PROSITE" id="PS00135">
    <property type="entry name" value="TRYPSIN_SER"/>
    <property type="match status" value="1"/>
</dbReference>
<evidence type="ECO:0000256" key="11">
    <source>
        <dbReference type="PIRSR" id="PIRSR037941-1"/>
    </source>
</evidence>
<dbReference type="HOGENOM" id="CLU_006842_19_0_1"/>
<dbReference type="OMA" id="HCFRTYK"/>
<dbReference type="PANTHER" id="PTHR24252">
    <property type="entry name" value="ACROSIN-RELATED"/>
    <property type="match status" value="1"/>
</dbReference>
<evidence type="ECO:0000259" key="14">
    <source>
        <dbReference type="PROSITE" id="PS50240"/>
    </source>
</evidence>
<dbReference type="InterPro" id="IPR000082">
    <property type="entry name" value="SEA_dom"/>
</dbReference>
<comment type="subcellular location">
    <subcellularLocation>
        <location evidence="1">Membrane</location>
        <topology evidence="1">Single-pass type II membrane protein</topology>
    </subcellularLocation>
</comment>
<proteinExistence type="inferred from homology"/>
<dbReference type="InterPro" id="IPR001254">
    <property type="entry name" value="Trypsin_dom"/>
</dbReference>
<dbReference type="FunCoup" id="F7AYC5">
    <property type="interactions" value="121"/>
</dbReference>
<evidence type="ECO:0000256" key="9">
    <source>
        <dbReference type="ARBA" id="ARBA00023157"/>
    </source>
</evidence>
<name>F7AYC5_ORNAN</name>
<dbReference type="GO" id="GO:0005576">
    <property type="term" value="C:extracellular region"/>
    <property type="evidence" value="ECO:0007669"/>
    <property type="project" value="InterPro"/>
</dbReference>
<dbReference type="CDD" id="cd00190">
    <property type="entry name" value="Tryp_SPc"/>
    <property type="match status" value="1"/>
</dbReference>